<proteinExistence type="inferred from homology"/>
<evidence type="ECO:0000256" key="2">
    <source>
        <dbReference type="ARBA" id="ARBA00022723"/>
    </source>
</evidence>
<dbReference type="Gene3D" id="1.20.120.450">
    <property type="entry name" value="dinb family like domain"/>
    <property type="match status" value="1"/>
</dbReference>
<dbReference type="PANTHER" id="PTHR37302">
    <property type="entry name" value="SLR1116 PROTEIN"/>
    <property type="match status" value="1"/>
</dbReference>
<dbReference type="Pfam" id="PF05163">
    <property type="entry name" value="DinB"/>
    <property type="match status" value="1"/>
</dbReference>
<sequence length="171" mass="19014">MITPAWARLMAAYSTEMNLRVYAAASTLTDAQRQQDRGAFFGSIHGTLSHLMWGDATWMSRFAGWPAPACGIKDSPSLHPDWAAMHTARRDLDARIEAWAAALDPAWLEGRLGWFSGALGREVTRPRWVLLVHFFNHQTHHRGQVHALLTGLGVATGDTDLPFILPEPRFG</sequence>
<evidence type="ECO:0000313" key="4">
    <source>
        <dbReference type="Proteomes" id="UP000787635"/>
    </source>
</evidence>
<dbReference type="Proteomes" id="UP000787635">
    <property type="component" value="Unassembled WGS sequence"/>
</dbReference>
<name>A0ABX1E5A6_9PROT</name>
<evidence type="ECO:0000256" key="1">
    <source>
        <dbReference type="ARBA" id="ARBA00008635"/>
    </source>
</evidence>
<evidence type="ECO:0000313" key="3">
    <source>
        <dbReference type="EMBL" id="NKC32178.1"/>
    </source>
</evidence>
<comment type="similarity">
    <text evidence="1">Belongs to the DinB family.</text>
</comment>
<protein>
    <submittedName>
        <fullName evidence="3">Damage-inducible protein DinB</fullName>
    </submittedName>
</protein>
<dbReference type="SUPFAM" id="SSF109854">
    <property type="entry name" value="DinB/YfiT-like putative metalloenzymes"/>
    <property type="match status" value="1"/>
</dbReference>
<dbReference type="InterPro" id="IPR034660">
    <property type="entry name" value="DinB/YfiT-like"/>
</dbReference>
<keyword evidence="4" id="KW-1185">Reference proteome</keyword>
<comment type="caution">
    <text evidence="3">The sequence shown here is derived from an EMBL/GenBank/DDBJ whole genome shotgun (WGS) entry which is preliminary data.</text>
</comment>
<reference evidence="3 4" key="1">
    <citation type="submission" date="2020-03" db="EMBL/GenBank/DDBJ databases">
        <title>Roseomonas selenitidurans sp. nov. isolated from urban soil.</title>
        <authorList>
            <person name="Liu H."/>
        </authorList>
    </citation>
    <scope>NUCLEOTIDE SEQUENCE [LARGE SCALE GENOMIC DNA]</scope>
    <source>
        <strain evidence="3 4">BU-1</strain>
    </source>
</reference>
<organism evidence="3 4">
    <name type="scientific">Falsiroseomonas selenitidurans</name>
    <dbReference type="NCBI Taxonomy" id="2716335"/>
    <lineage>
        <taxon>Bacteria</taxon>
        <taxon>Pseudomonadati</taxon>
        <taxon>Pseudomonadota</taxon>
        <taxon>Alphaproteobacteria</taxon>
        <taxon>Acetobacterales</taxon>
        <taxon>Roseomonadaceae</taxon>
        <taxon>Falsiroseomonas</taxon>
    </lineage>
</organism>
<dbReference type="EMBL" id="JAAVNE010000023">
    <property type="protein sequence ID" value="NKC32178.1"/>
    <property type="molecule type" value="Genomic_DNA"/>
</dbReference>
<accession>A0ABX1E5A6</accession>
<gene>
    <name evidence="3" type="ORF">HEQ75_15050</name>
</gene>
<keyword evidence="2" id="KW-0479">Metal-binding</keyword>
<dbReference type="PANTHER" id="PTHR37302:SF1">
    <property type="entry name" value="PROTEIN DINB"/>
    <property type="match status" value="1"/>
</dbReference>
<dbReference type="InterPro" id="IPR007837">
    <property type="entry name" value="DinB"/>
</dbReference>
<dbReference type="RefSeq" id="WP_168031988.1">
    <property type="nucleotide sequence ID" value="NZ_JAAVNE010000023.1"/>
</dbReference>